<keyword evidence="4" id="KW-1185">Reference proteome</keyword>
<evidence type="ECO:0000256" key="1">
    <source>
        <dbReference type="SAM" id="SignalP"/>
    </source>
</evidence>
<organism evidence="3 4">
    <name type="scientific">Mollisia scopiformis</name>
    <name type="common">Conifer needle endophyte fungus</name>
    <name type="synonym">Phialocephala scopiformis</name>
    <dbReference type="NCBI Taxonomy" id="149040"/>
    <lineage>
        <taxon>Eukaryota</taxon>
        <taxon>Fungi</taxon>
        <taxon>Dikarya</taxon>
        <taxon>Ascomycota</taxon>
        <taxon>Pezizomycotina</taxon>
        <taxon>Leotiomycetes</taxon>
        <taxon>Helotiales</taxon>
        <taxon>Mollisiaceae</taxon>
        <taxon>Mollisia</taxon>
    </lineage>
</organism>
<feature type="signal peptide" evidence="1">
    <location>
        <begin position="1"/>
        <end position="18"/>
    </location>
</feature>
<dbReference type="KEGG" id="psco:LY89DRAFT_129941"/>
<feature type="chain" id="PRO_5008267854" description="DUF1996 domain-containing protein" evidence="1">
    <location>
        <begin position="19"/>
        <end position="193"/>
    </location>
</feature>
<accession>A0A194X4W5</accession>
<dbReference type="GeneID" id="28814960"/>
<dbReference type="PANTHER" id="PTHR43662">
    <property type="match status" value="1"/>
</dbReference>
<dbReference type="AlphaFoldDB" id="A0A194X4W5"/>
<protein>
    <recommendedName>
        <fullName evidence="2">DUF1996 domain-containing protein</fullName>
    </recommendedName>
</protein>
<dbReference type="EMBL" id="KQ947419">
    <property type="protein sequence ID" value="KUJ15114.1"/>
    <property type="molecule type" value="Genomic_DNA"/>
</dbReference>
<dbReference type="InterPro" id="IPR018535">
    <property type="entry name" value="DUF1996"/>
</dbReference>
<proteinExistence type="predicted"/>
<dbReference type="OrthoDB" id="74764at2759"/>
<evidence type="ECO:0000259" key="2">
    <source>
        <dbReference type="Pfam" id="PF09362"/>
    </source>
</evidence>
<dbReference type="Pfam" id="PF09362">
    <property type="entry name" value="DUF1996"/>
    <property type="match status" value="1"/>
</dbReference>
<evidence type="ECO:0000313" key="3">
    <source>
        <dbReference type="EMBL" id="KUJ15114.1"/>
    </source>
</evidence>
<dbReference type="Proteomes" id="UP000070700">
    <property type="component" value="Unassembled WGS sequence"/>
</dbReference>
<evidence type="ECO:0000313" key="4">
    <source>
        <dbReference type="Proteomes" id="UP000070700"/>
    </source>
</evidence>
<sequence length="193" mass="21044">MYWNTLTVVALLGQSVRAQNMLRFGCSQLSIERADTLENPGVAPSPHTHQIVGGNSFNITMTPVTYDPSVQSTCTSCTYSEDFGNYWTASLYFQSPDNGTFQRVPQMANGGLTQNGGLTVYYMPYSAKNNKMTAFPPGFRMKAGEPTATTDNRVSICHRCLGNGEGFAPCDAKNIGPFPDKYCPQGIRASIIL</sequence>
<dbReference type="PANTHER" id="PTHR43662:SF2">
    <property type="entry name" value="DUF1996 DOMAIN-CONTAINING PROTEIN"/>
    <property type="match status" value="1"/>
</dbReference>
<keyword evidence="1" id="KW-0732">Signal</keyword>
<reference evidence="3 4" key="1">
    <citation type="submission" date="2015-10" db="EMBL/GenBank/DDBJ databases">
        <title>Full genome of DAOMC 229536 Phialocephala scopiformis, a fungal endophyte of spruce producing the potent anti-insectan compound rugulosin.</title>
        <authorList>
            <consortium name="DOE Joint Genome Institute"/>
            <person name="Walker A.K."/>
            <person name="Frasz S.L."/>
            <person name="Seifert K.A."/>
            <person name="Miller J.D."/>
            <person name="Mondo S.J."/>
            <person name="Labutti K."/>
            <person name="Lipzen A."/>
            <person name="Dockter R."/>
            <person name="Kennedy M."/>
            <person name="Grigoriev I.V."/>
            <person name="Spatafora J.W."/>
        </authorList>
    </citation>
    <scope>NUCLEOTIDE SEQUENCE [LARGE SCALE GENOMIC DNA]</scope>
    <source>
        <strain evidence="3 4">CBS 120377</strain>
    </source>
</reference>
<dbReference type="RefSeq" id="XP_018069469.1">
    <property type="nucleotide sequence ID" value="XM_018205234.1"/>
</dbReference>
<feature type="domain" description="DUF1996" evidence="2">
    <location>
        <begin position="35"/>
        <end position="192"/>
    </location>
</feature>
<gene>
    <name evidence="3" type="ORF">LY89DRAFT_129941</name>
</gene>
<dbReference type="InParanoid" id="A0A194X4W5"/>
<name>A0A194X4W5_MOLSC</name>